<gene>
    <name evidence="4" type="primary">Vigan.08G165300</name>
    <name evidence="4" type="ORF">VIGAN_08165300</name>
</gene>
<dbReference type="GO" id="GO:0016740">
    <property type="term" value="F:transferase activity"/>
    <property type="evidence" value="ECO:0007669"/>
    <property type="project" value="UniProtKB-KW"/>
</dbReference>
<proteinExistence type="inferred from homology"/>
<evidence type="ECO:0008006" key="6">
    <source>
        <dbReference type="Google" id="ProtNLM"/>
    </source>
</evidence>
<evidence type="ECO:0000313" key="4">
    <source>
        <dbReference type="EMBL" id="BAT94997.1"/>
    </source>
</evidence>
<accession>A0A0S3SQ82</accession>
<dbReference type="Proteomes" id="UP000291084">
    <property type="component" value="Chromosome 8"/>
</dbReference>
<dbReference type="AlphaFoldDB" id="A0A0S3SQ82"/>
<feature type="chain" id="PRO_5006618542" description="Benzyl alcohol O-benzoyltransferase" evidence="3">
    <location>
        <begin position="26"/>
        <end position="476"/>
    </location>
</feature>
<evidence type="ECO:0000256" key="2">
    <source>
        <dbReference type="ARBA" id="ARBA00022679"/>
    </source>
</evidence>
<feature type="signal peptide" evidence="3">
    <location>
        <begin position="1"/>
        <end position="25"/>
    </location>
</feature>
<evidence type="ECO:0000256" key="3">
    <source>
        <dbReference type="SAM" id="SignalP"/>
    </source>
</evidence>
<dbReference type="Pfam" id="PF02458">
    <property type="entry name" value="Transferase"/>
    <property type="match status" value="1"/>
</dbReference>
<dbReference type="InterPro" id="IPR050898">
    <property type="entry name" value="Plant_acyltransferase"/>
</dbReference>
<comment type="similarity">
    <text evidence="1">Belongs to the plant acyltransferase family.</text>
</comment>
<reference evidence="4 5" key="1">
    <citation type="journal article" date="2015" name="Sci. Rep.">
        <title>The power of single molecule real-time sequencing technology in the de novo assembly of a eukaryotic genome.</title>
        <authorList>
            <person name="Sakai H."/>
            <person name="Naito K."/>
            <person name="Ogiso-Tanaka E."/>
            <person name="Takahashi Y."/>
            <person name="Iseki K."/>
            <person name="Muto C."/>
            <person name="Satou K."/>
            <person name="Teruya K."/>
            <person name="Shiroma A."/>
            <person name="Shimoji M."/>
            <person name="Hirano T."/>
            <person name="Itoh T."/>
            <person name="Kaga A."/>
            <person name="Tomooka N."/>
        </authorList>
    </citation>
    <scope>NUCLEOTIDE SEQUENCE [LARGE SCALE GENOMIC DNA]</scope>
    <source>
        <strain evidence="5">cv. Shumari</strain>
    </source>
</reference>
<dbReference type="EMBL" id="AP015041">
    <property type="protein sequence ID" value="BAT94997.1"/>
    <property type="molecule type" value="Genomic_DNA"/>
</dbReference>
<evidence type="ECO:0000313" key="5">
    <source>
        <dbReference type="Proteomes" id="UP000291084"/>
    </source>
</evidence>
<name>A0A0S3SQ82_PHAAN</name>
<dbReference type="OrthoDB" id="444127at2759"/>
<dbReference type="PANTHER" id="PTHR31147">
    <property type="entry name" value="ACYL TRANSFERASE 4"/>
    <property type="match status" value="1"/>
</dbReference>
<sequence>MQHYTHSLLTLRFSTLFFHAPMAFSHDLEVESSSPPLVFDVRRSEPELVAPAKPTPRENKLLSDIDTQAGLRIQIPIIQFYRNNQSMAGKDPVKAIRHALAETLVFYYPLAGRIKDGPDGSLVVDCNEEGVMFIEADADITLQQFGHTIKPPFPNFEELLYQPPGSEAVTNTPIFIIQVTRLKCGGFILALRFNHTIVDGVGVFQFATTMAGIARGVLQEPPFEPLWHRDLLRARDPPRVTFNHREYEQLTDSGDAVQQNFEQRSFFFGPAETAAIRALLPRDLDQHATTFEVLTSYVWRCRTRALQFNPKEDVRMMCIVDARGKFTSALLTNYYGSCFGFPASVAAAGELSSEPLEYAVRLIQKARSEVSEEYVHSVADLMATSGRPLFTVVRSCLVLDTTDIGFRDLDLGWGKAVYGGMAVAGAGTFPAVNFHVPSQNAKGEEGIMVLVSLPSQVMKIFAKELDDNLVKTNTTI</sequence>
<dbReference type="Gene3D" id="3.30.559.10">
    <property type="entry name" value="Chloramphenicol acetyltransferase-like domain"/>
    <property type="match status" value="2"/>
</dbReference>
<protein>
    <recommendedName>
        <fullName evidence="6">Benzyl alcohol O-benzoyltransferase</fullName>
    </recommendedName>
</protein>
<evidence type="ECO:0000256" key="1">
    <source>
        <dbReference type="ARBA" id="ARBA00009861"/>
    </source>
</evidence>
<keyword evidence="5" id="KW-1185">Reference proteome</keyword>
<keyword evidence="3" id="KW-0732">Signal</keyword>
<keyword evidence="2" id="KW-0808">Transferase</keyword>
<dbReference type="PANTHER" id="PTHR31147:SF66">
    <property type="entry name" value="OS05G0315700 PROTEIN"/>
    <property type="match status" value="1"/>
</dbReference>
<organism evidence="4 5">
    <name type="scientific">Vigna angularis var. angularis</name>
    <dbReference type="NCBI Taxonomy" id="157739"/>
    <lineage>
        <taxon>Eukaryota</taxon>
        <taxon>Viridiplantae</taxon>
        <taxon>Streptophyta</taxon>
        <taxon>Embryophyta</taxon>
        <taxon>Tracheophyta</taxon>
        <taxon>Spermatophyta</taxon>
        <taxon>Magnoliopsida</taxon>
        <taxon>eudicotyledons</taxon>
        <taxon>Gunneridae</taxon>
        <taxon>Pentapetalae</taxon>
        <taxon>rosids</taxon>
        <taxon>fabids</taxon>
        <taxon>Fabales</taxon>
        <taxon>Fabaceae</taxon>
        <taxon>Papilionoideae</taxon>
        <taxon>50 kb inversion clade</taxon>
        <taxon>NPAAA clade</taxon>
        <taxon>indigoferoid/millettioid clade</taxon>
        <taxon>Phaseoleae</taxon>
        <taxon>Vigna</taxon>
    </lineage>
</organism>
<dbReference type="InterPro" id="IPR023213">
    <property type="entry name" value="CAT-like_dom_sf"/>
</dbReference>